<dbReference type="RefSeq" id="WP_301217864.1">
    <property type="nucleotide sequence ID" value="NZ_JAROCB010000002.1"/>
</dbReference>
<dbReference type="InterPro" id="IPR050570">
    <property type="entry name" value="Cell_wall_metabolism_enzyme"/>
</dbReference>
<evidence type="ECO:0000313" key="4">
    <source>
        <dbReference type="EMBL" id="MDN4597150.1"/>
    </source>
</evidence>
<dbReference type="SUPFAM" id="SSF51261">
    <property type="entry name" value="Duplicated hybrid motif"/>
    <property type="match status" value="1"/>
</dbReference>
<proteinExistence type="predicted"/>
<organism evidence="4 5">
    <name type="scientific">Leifsonia virtsii</name>
    <dbReference type="NCBI Taxonomy" id="3035915"/>
    <lineage>
        <taxon>Bacteria</taxon>
        <taxon>Bacillati</taxon>
        <taxon>Actinomycetota</taxon>
        <taxon>Actinomycetes</taxon>
        <taxon>Micrococcales</taxon>
        <taxon>Microbacteriaceae</taxon>
        <taxon>Leifsonia</taxon>
    </lineage>
</organism>
<sequence>MRRQRTSRTVLPIEPVRGRRRLVRGAVAALSIAVVTAVGSVAAPAYADYPSWQDVQNAKANEAAAAAQVTRINDLIGQLKQEVADTQAAAVKRGEELAAAQEALDNATMDALDLESQAAASQKKADDASTQAGKLAAQLYRTGGRNLSANLFLSGNNATSTSPERLLSDLGSMSKLVEQSNKVYADAKAAQNTAKALALKADAAKAVREKLKVAADAAMQAAIEAAKAAQDKLAEQQKQIVVMQAQLAALKDTTTKVVSGYEAGVAAAAAAAAARGSAGLPGGTVGPQGWAVPAGGPITDGFGARPSPGGVGSTYHLGIDIGAGCNSPIYAAHDGTVIYAGPNGSYGNFVLIDNGGGIKTGYAHIRDGGILVGIGQSVGAGQPIARVGTTGASTGCHLHYEVRVNDTKIDGIPFMRDRQAPLG</sequence>
<comment type="caution">
    <text evidence="4">The sequence shown here is derived from an EMBL/GenBank/DDBJ whole genome shotgun (WGS) entry which is preliminary data.</text>
</comment>
<accession>A0ABT8IWH0</accession>
<dbReference type="PANTHER" id="PTHR21666:SF270">
    <property type="entry name" value="MUREIN HYDROLASE ACTIVATOR ENVC"/>
    <property type="match status" value="1"/>
</dbReference>
<feature type="coiled-coil region" evidence="1">
    <location>
        <begin position="219"/>
        <end position="253"/>
    </location>
</feature>
<evidence type="ECO:0000256" key="2">
    <source>
        <dbReference type="SAM" id="Phobius"/>
    </source>
</evidence>
<dbReference type="PANTHER" id="PTHR21666">
    <property type="entry name" value="PEPTIDASE-RELATED"/>
    <property type="match status" value="1"/>
</dbReference>
<dbReference type="Pfam" id="PF01551">
    <property type="entry name" value="Peptidase_M23"/>
    <property type="match status" value="1"/>
</dbReference>
<feature type="domain" description="M23ase beta-sheet core" evidence="3">
    <location>
        <begin position="315"/>
        <end position="410"/>
    </location>
</feature>
<dbReference type="Proteomes" id="UP001174210">
    <property type="component" value="Unassembled WGS sequence"/>
</dbReference>
<name>A0ABT8IWH0_9MICO</name>
<evidence type="ECO:0000313" key="5">
    <source>
        <dbReference type="Proteomes" id="UP001174210"/>
    </source>
</evidence>
<keyword evidence="5" id="KW-1185">Reference proteome</keyword>
<dbReference type="InterPro" id="IPR011055">
    <property type="entry name" value="Dup_hybrid_motif"/>
</dbReference>
<keyword evidence="2" id="KW-0472">Membrane</keyword>
<reference evidence="4" key="1">
    <citation type="submission" date="2023-03" db="EMBL/GenBank/DDBJ databases">
        <title>MT1 and MT2 Draft Genomes of Novel Species.</title>
        <authorList>
            <person name="Venkateswaran K."/>
        </authorList>
    </citation>
    <scope>NUCLEOTIDE SEQUENCE</scope>
    <source>
        <strain evidence="4">F6_8S_P_1A</strain>
    </source>
</reference>
<keyword evidence="2" id="KW-1133">Transmembrane helix</keyword>
<keyword evidence="1" id="KW-0175">Coiled coil</keyword>
<dbReference type="CDD" id="cd12797">
    <property type="entry name" value="M23_peptidase"/>
    <property type="match status" value="1"/>
</dbReference>
<dbReference type="EMBL" id="JAROCB010000002">
    <property type="protein sequence ID" value="MDN4597150.1"/>
    <property type="molecule type" value="Genomic_DNA"/>
</dbReference>
<dbReference type="InterPro" id="IPR016047">
    <property type="entry name" value="M23ase_b-sheet_dom"/>
</dbReference>
<feature type="transmembrane region" description="Helical" evidence="2">
    <location>
        <begin position="21"/>
        <end position="47"/>
    </location>
</feature>
<dbReference type="Gene3D" id="2.70.70.10">
    <property type="entry name" value="Glucose Permease (Domain IIA)"/>
    <property type="match status" value="1"/>
</dbReference>
<evidence type="ECO:0000259" key="3">
    <source>
        <dbReference type="Pfam" id="PF01551"/>
    </source>
</evidence>
<keyword evidence="2" id="KW-0812">Transmembrane</keyword>
<protein>
    <submittedName>
        <fullName evidence="4">M23 family metallopeptidase</fullName>
    </submittedName>
</protein>
<evidence type="ECO:0000256" key="1">
    <source>
        <dbReference type="SAM" id="Coils"/>
    </source>
</evidence>
<gene>
    <name evidence="4" type="ORF">P5G59_08365</name>
</gene>